<keyword evidence="2" id="KW-1185">Reference proteome</keyword>
<dbReference type="RefSeq" id="WP_311570403.1">
    <property type="nucleotide sequence ID" value="NZ_JAVRFH010000001.1"/>
</dbReference>
<gene>
    <name evidence="1" type="ORF">RM812_00930</name>
</gene>
<comment type="caution">
    <text evidence="1">The sequence shown here is derived from an EMBL/GenBank/DDBJ whole genome shotgun (WGS) entry which is preliminary data.</text>
</comment>
<protein>
    <submittedName>
        <fullName evidence="1">Uncharacterized protein</fullName>
    </submittedName>
</protein>
<organism evidence="1 2">
    <name type="scientific">Streptomyces lancefieldiae</name>
    <dbReference type="NCBI Taxonomy" id="3075520"/>
    <lineage>
        <taxon>Bacteria</taxon>
        <taxon>Bacillati</taxon>
        <taxon>Actinomycetota</taxon>
        <taxon>Actinomycetes</taxon>
        <taxon>Kitasatosporales</taxon>
        <taxon>Streptomycetaceae</taxon>
        <taxon>Streptomyces</taxon>
    </lineage>
</organism>
<evidence type="ECO:0000313" key="2">
    <source>
        <dbReference type="Proteomes" id="UP001180724"/>
    </source>
</evidence>
<dbReference type="EMBL" id="JAVRFH010000001">
    <property type="protein sequence ID" value="MDT0608814.1"/>
    <property type="molecule type" value="Genomic_DNA"/>
</dbReference>
<dbReference type="Proteomes" id="UP001180724">
    <property type="component" value="Unassembled WGS sequence"/>
</dbReference>
<proteinExistence type="predicted"/>
<evidence type="ECO:0000313" key="1">
    <source>
        <dbReference type="EMBL" id="MDT0608814.1"/>
    </source>
</evidence>
<reference evidence="1" key="1">
    <citation type="submission" date="2024-05" db="EMBL/GenBank/DDBJ databases">
        <title>30 novel species of actinomycetes from the DSMZ collection.</title>
        <authorList>
            <person name="Nouioui I."/>
        </authorList>
    </citation>
    <scope>NUCLEOTIDE SEQUENCE</scope>
    <source>
        <strain evidence="1">DSM 40712</strain>
    </source>
</reference>
<accession>A0ABU3AF55</accession>
<sequence>MTADPFPFCDPMWLDEELDDTTTVDPRLRDLRGQGLTAVQLHTITDVQPATDHLAEP</sequence>
<name>A0ABU3AF55_9ACTN</name>